<accession>A0A445AHD5</accession>
<sequence>MTNTLEEVGKFYKNYSKLASFSTKIRNTIRKGDEVRRSLANVCIDNLCKQPLSYRCDHPLDWLMYLWKANLGGLTTISLLAFNR</sequence>
<protein>
    <submittedName>
        <fullName evidence="1">Uncharacterized protein</fullName>
    </submittedName>
</protein>
<name>A0A445AHD5_ARAHY</name>
<keyword evidence="2" id="KW-1185">Reference proteome</keyword>
<dbReference type="EMBL" id="SDMP01000012">
    <property type="protein sequence ID" value="RYR25798.1"/>
    <property type="molecule type" value="Genomic_DNA"/>
</dbReference>
<dbReference type="Proteomes" id="UP000289738">
    <property type="component" value="Chromosome B02"/>
</dbReference>
<comment type="caution">
    <text evidence="1">The sequence shown here is derived from an EMBL/GenBank/DDBJ whole genome shotgun (WGS) entry which is preliminary data.</text>
</comment>
<proteinExistence type="predicted"/>
<gene>
    <name evidence="1" type="ORF">Ahy_B02g059793</name>
</gene>
<reference evidence="1 2" key="1">
    <citation type="submission" date="2019-01" db="EMBL/GenBank/DDBJ databases">
        <title>Sequencing of cultivated peanut Arachis hypogaea provides insights into genome evolution and oil improvement.</title>
        <authorList>
            <person name="Chen X."/>
        </authorList>
    </citation>
    <scope>NUCLEOTIDE SEQUENCE [LARGE SCALE GENOMIC DNA]</scope>
    <source>
        <strain evidence="2">cv. Fuhuasheng</strain>
        <tissue evidence="1">Leaves</tissue>
    </source>
</reference>
<evidence type="ECO:0000313" key="2">
    <source>
        <dbReference type="Proteomes" id="UP000289738"/>
    </source>
</evidence>
<evidence type="ECO:0000313" key="1">
    <source>
        <dbReference type="EMBL" id="RYR25798.1"/>
    </source>
</evidence>
<dbReference type="AlphaFoldDB" id="A0A445AHD5"/>
<organism evidence="1 2">
    <name type="scientific">Arachis hypogaea</name>
    <name type="common">Peanut</name>
    <dbReference type="NCBI Taxonomy" id="3818"/>
    <lineage>
        <taxon>Eukaryota</taxon>
        <taxon>Viridiplantae</taxon>
        <taxon>Streptophyta</taxon>
        <taxon>Embryophyta</taxon>
        <taxon>Tracheophyta</taxon>
        <taxon>Spermatophyta</taxon>
        <taxon>Magnoliopsida</taxon>
        <taxon>eudicotyledons</taxon>
        <taxon>Gunneridae</taxon>
        <taxon>Pentapetalae</taxon>
        <taxon>rosids</taxon>
        <taxon>fabids</taxon>
        <taxon>Fabales</taxon>
        <taxon>Fabaceae</taxon>
        <taxon>Papilionoideae</taxon>
        <taxon>50 kb inversion clade</taxon>
        <taxon>dalbergioids sensu lato</taxon>
        <taxon>Dalbergieae</taxon>
        <taxon>Pterocarpus clade</taxon>
        <taxon>Arachis</taxon>
    </lineage>
</organism>